<evidence type="ECO:0000313" key="2">
    <source>
        <dbReference type="EMBL" id="VEL21859.1"/>
    </source>
</evidence>
<name>A0A3S5AJN1_9PLAT</name>
<accession>A0A3S5AJN1</accession>
<reference evidence="2" key="1">
    <citation type="submission" date="2018-11" db="EMBL/GenBank/DDBJ databases">
        <authorList>
            <consortium name="Pathogen Informatics"/>
        </authorList>
    </citation>
    <scope>NUCLEOTIDE SEQUENCE</scope>
</reference>
<protein>
    <submittedName>
        <fullName evidence="2">Uncharacterized protein</fullName>
    </submittedName>
</protein>
<dbReference type="Proteomes" id="UP000784294">
    <property type="component" value="Unassembled WGS sequence"/>
</dbReference>
<organism evidence="2 3">
    <name type="scientific">Protopolystoma xenopodis</name>
    <dbReference type="NCBI Taxonomy" id="117903"/>
    <lineage>
        <taxon>Eukaryota</taxon>
        <taxon>Metazoa</taxon>
        <taxon>Spiralia</taxon>
        <taxon>Lophotrochozoa</taxon>
        <taxon>Platyhelminthes</taxon>
        <taxon>Monogenea</taxon>
        <taxon>Polyopisthocotylea</taxon>
        <taxon>Polystomatidea</taxon>
        <taxon>Polystomatidae</taxon>
        <taxon>Protopolystoma</taxon>
    </lineage>
</organism>
<gene>
    <name evidence="2" type="ORF">PXEA_LOCUS15299</name>
</gene>
<evidence type="ECO:0000313" key="3">
    <source>
        <dbReference type="Proteomes" id="UP000784294"/>
    </source>
</evidence>
<proteinExistence type="predicted"/>
<comment type="caution">
    <text evidence="2">The sequence shown here is derived from an EMBL/GenBank/DDBJ whole genome shotgun (WGS) entry which is preliminary data.</text>
</comment>
<feature type="region of interest" description="Disordered" evidence="1">
    <location>
        <begin position="77"/>
        <end position="114"/>
    </location>
</feature>
<keyword evidence="3" id="KW-1185">Reference proteome</keyword>
<feature type="compositionally biased region" description="Basic and acidic residues" evidence="1">
    <location>
        <begin position="79"/>
        <end position="114"/>
    </location>
</feature>
<sequence length="114" mass="12632">MMPIYRFVFGLPLGLALLLSFLLVPIQPLVLLVARQRLRRRLNLEGGPTGDVACLLGSCCCVCCLMQCQVVNQIQAARRSGDWEKTDATERASSSEELKSLDSQSESRENDDSE</sequence>
<dbReference type="AlphaFoldDB" id="A0A3S5AJN1"/>
<dbReference type="EMBL" id="CAAALY010053459">
    <property type="protein sequence ID" value="VEL21859.1"/>
    <property type="molecule type" value="Genomic_DNA"/>
</dbReference>
<evidence type="ECO:0000256" key="1">
    <source>
        <dbReference type="SAM" id="MobiDB-lite"/>
    </source>
</evidence>